<protein>
    <submittedName>
        <fullName evidence="1">Uncharacterized protein</fullName>
    </submittedName>
</protein>
<dbReference type="Proteomes" id="UP000229081">
    <property type="component" value="Chromosome"/>
</dbReference>
<dbReference type="KEGG" id="sphc:CVN68_18980"/>
<dbReference type="AlphaFoldDB" id="A0A2K8ML99"/>
<evidence type="ECO:0000313" key="1">
    <source>
        <dbReference type="EMBL" id="ATY33784.1"/>
    </source>
</evidence>
<gene>
    <name evidence="1" type="ORF">CVN68_18980</name>
</gene>
<dbReference type="EMBL" id="CP024923">
    <property type="protein sequence ID" value="ATY33784.1"/>
    <property type="molecule type" value="Genomic_DNA"/>
</dbReference>
<keyword evidence="2" id="KW-1185">Reference proteome</keyword>
<evidence type="ECO:0000313" key="2">
    <source>
        <dbReference type="Proteomes" id="UP000229081"/>
    </source>
</evidence>
<reference evidence="1 2" key="1">
    <citation type="submission" date="2017-11" db="EMBL/GenBank/DDBJ databases">
        <title>Complete genome sequence of Sphingomonas sp. Strain Cra20, a psychrotolerant potential plant growth promoting rhizobacteria.</title>
        <authorList>
            <person name="Luo Y."/>
        </authorList>
    </citation>
    <scope>NUCLEOTIDE SEQUENCE [LARGE SCALE GENOMIC DNA]</scope>
    <source>
        <strain evidence="1 2">Cra20</strain>
    </source>
</reference>
<proteinExistence type="predicted"/>
<accession>A0A2K8ML99</accession>
<organism evidence="1 2">
    <name type="scientific">Sphingomonas psychrotolerans</name>
    <dbReference type="NCBI Taxonomy" id="1327635"/>
    <lineage>
        <taxon>Bacteria</taxon>
        <taxon>Pseudomonadati</taxon>
        <taxon>Pseudomonadota</taxon>
        <taxon>Alphaproteobacteria</taxon>
        <taxon>Sphingomonadales</taxon>
        <taxon>Sphingomonadaceae</taxon>
        <taxon>Sphingomonas</taxon>
    </lineage>
</organism>
<sequence length="189" mass="20494">MSGYRVPTSLTLADRADTIFVGTVMGERREADGSGGVVLVRPTLLLKGSALPQQVALGGWLAKAREMITRSDPRELRQPNSDALGGGCTRYVFAKDMKLLLFFERKAGKLVFAGYPFARVSEDVPSDDSRWVKAVRTYVAIAALPGSERKSALIARRDALRAQPGDTDAAAIADDIDRELAAQRTPPFD</sequence>
<name>A0A2K8ML99_9SPHN</name>